<dbReference type="GO" id="GO:0005829">
    <property type="term" value="C:cytosol"/>
    <property type="evidence" value="ECO:0007669"/>
    <property type="project" value="TreeGrafter"/>
</dbReference>
<comment type="catalytic activity">
    <reaction evidence="1">
        <text>AMP + H2O = D-ribose 5-phosphate + adenine</text>
        <dbReference type="Rhea" id="RHEA:20129"/>
        <dbReference type="ChEBI" id="CHEBI:15377"/>
        <dbReference type="ChEBI" id="CHEBI:16708"/>
        <dbReference type="ChEBI" id="CHEBI:78346"/>
        <dbReference type="ChEBI" id="CHEBI:456215"/>
        <dbReference type="EC" id="3.2.2.4"/>
    </reaction>
</comment>
<dbReference type="EC" id="3.2.2.4" evidence="2"/>
<dbReference type="InterPro" id="IPR052341">
    <property type="entry name" value="LOG_family_nucleotidases"/>
</dbReference>
<reference evidence="4 5" key="1">
    <citation type="submission" date="2019-01" db="EMBL/GenBank/DDBJ databases">
        <authorList>
            <person name="Chen W.-M."/>
        </authorList>
    </citation>
    <scope>NUCLEOTIDE SEQUENCE [LARGE SCALE GENOMIC DNA]</scope>
    <source>
        <strain evidence="4 5">CCP-7</strain>
    </source>
</reference>
<evidence type="ECO:0000256" key="1">
    <source>
        <dbReference type="ARBA" id="ARBA00000274"/>
    </source>
</evidence>
<evidence type="ECO:0000256" key="3">
    <source>
        <dbReference type="ARBA" id="ARBA00031983"/>
    </source>
</evidence>
<proteinExistence type="predicted"/>
<dbReference type="OrthoDB" id="9801098at2"/>
<gene>
    <name evidence="4" type="ORF">EOD43_06170</name>
</gene>
<dbReference type="SUPFAM" id="SSF102405">
    <property type="entry name" value="MCP/YpsA-like"/>
    <property type="match status" value="1"/>
</dbReference>
<dbReference type="PANTHER" id="PTHR43393:SF3">
    <property type="entry name" value="LYSINE DECARBOXYLASE-LIKE PROTEIN"/>
    <property type="match status" value="1"/>
</dbReference>
<dbReference type="Gene3D" id="3.40.50.450">
    <property type="match status" value="1"/>
</dbReference>
<dbReference type="AlphaFoldDB" id="A0A437M734"/>
<dbReference type="Pfam" id="PF03641">
    <property type="entry name" value="Lysine_decarbox"/>
    <property type="match status" value="1"/>
</dbReference>
<evidence type="ECO:0000256" key="2">
    <source>
        <dbReference type="ARBA" id="ARBA00011985"/>
    </source>
</evidence>
<evidence type="ECO:0000313" key="4">
    <source>
        <dbReference type="EMBL" id="RVT93459.1"/>
    </source>
</evidence>
<name>A0A437M734_9SPHN</name>
<dbReference type="Proteomes" id="UP000282971">
    <property type="component" value="Unassembled WGS sequence"/>
</dbReference>
<protein>
    <recommendedName>
        <fullName evidence="3">AMP nucleosidase</fullName>
        <ecNumber evidence="2">3.2.2.4</ecNumber>
    </recommendedName>
    <alternativeName>
        <fullName evidence="3">AMP nucleosidase</fullName>
    </alternativeName>
</protein>
<evidence type="ECO:0000313" key="5">
    <source>
        <dbReference type="Proteomes" id="UP000282971"/>
    </source>
</evidence>
<keyword evidence="5" id="KW-1185">Reference proteome</keyword>
<dbReference type="InterPro" id="IPR031100">
    <property type="entry name" value="LOG_fam"/>
</dbReference>
<dbReference type="GO" id="GO:0008714">
    <property type="term" value="F:AMP nucleosidase activity"/>
    <property type="evidence" value="ECO:0007669"/>
    <property type="project" value="UniProtKB-EC"/>
</dbReference>
<dbReference type="PANTHER" id="PTHR43393">
    <property type="entry name" value="CYTOKININ RIBOSIDE 5'-MONOPHOSPHATE PHOSPHORIBOHYDROLASE"/>
    <property type="match status" value="1"/>
</dbReference>
<dbReference type="RefSeq" id="WP_127742089.1">
    <property type="nucleotide sequence ID" value="NZ_SACN01000001.1"/>
</dbReference>
<comment type="caution">
    <text evidence="4">The sequence shown here is derived from an EMBL/GenBank/DDBJ whole genome shotgun (WGS) entry which is preliminary data.</text>
</comment>
<organism evidence="4 5">
    <name type="scientific">Sphingomonas crocodyli</name>
    <dbReference type="NCBI Taxonomy" id="1979270"/>
    <lineage>
        <taxon>Bacteria</taxon>
        <taxon>Pseudomonadati</taxon>
        <taxon>Pseudomonadota</taxon>
        <taxon>Alphaproteobacteria</taxon>
        <taxon>Sphingomonadales</taxon>
        <taxon>Sphingomonadaceae</taxon>
        <taxon>Sphingomonas</taxon>
    </lineage>
</organism>
<sequence>MTNQFRRHDSPRARKPATAQAIDAGRASYLLAHRDPDFLERDELRALRFQLELLKPEMLLDDAKIDSTFVVFGSARSPANVPIDPAGNRRTPYEEARALARLASGTPVGDDGHRQFVVCSGAGPSIMEAANRGAADVGQTSIGLGIVLPWEEIPNPYVTPELSFQFHYFSLRKMHFLLRAKAVAVFPGGFGTLDELFDILTVMQTGKMPIVPVVLFDQDFWNRIVDFEALAAAGMIDRRDLDLIRFVSSAEEAWTVVERFYADNPEPIWHRSGPAGWADGNKT</sequence>
<dbReference type="EMBL" id="SACN01000001">
    <property type="protein sequence ID" value="RVT93459.1"/>
    <property type="molecule type" value="Genomic_DNA"/>
</dbReference>
<accession>A0A437M734</accession>